<comment type="similarity">
    <text evidence="2">Belongs to the cation transport ATPase (P-type) (TC 3.A.3) family. Type IB subfamily.</text>
</comment>
<protein>
    <submittedName>
        <fullName evidence="10">Heavy metal translocating P-type ATPase</fullName>
    </submittedName>
</protein>
<feature type="domain" description="P-type ATPase A" evidence="9">
    <location>
        <begin position="136"/>
        <end position="236"/>
    </location>
</feature>
<dbReference type="GeneID" id="14309833"/>
<dbReference type="GO" id="GO:0046872">
    <property type="term" value="F:metal ion binding"/>
    <property type="evidence" value="ECO:0007669"/>
    <property type="project" value="UniProtKB-KW"/>
</dbReference>
<dbReference type="InterPro" id="IPR018303">
    <property type="entry name" value="ATPase_P-typ_P_site"/>
</dbReference>
<dbReference type="GO" id="GO:0016020">
    <property type="term" value="C:membrane"/>
    <property type="evidence" value="ECO:0007669"/>
    <property type="project" value="UniProtKB-SubCell"/>
</dbReference>
<comment type="subcellular location">
    <subcellularLocation>
        <location evidence="1">Membrane</location>
    </subcellularLocation>
</comment>
<dbReference type="GO" id="GO:0016887">
    <property type="term" value="F:ATP hydrolysis activity"/>
    <property type="evidence" value="ECO:0007669"/>
    <property type="project" value="InterPro"/>
</dbReference>
<dbReference type="SFLD" id="SFLDG00002">
    <property type="entry name" value="C1.7:_P-type_atpase_like"/>
    <property type="match status" value="1"/>
</dbReference>
<name>L0HI30_METFS</name>
<evidence type="ECO:0000256" key="5">
    <source>
        <dbReference type="ARBA" id="ARBA00022967"/>
    </source>
</evidence>
<dbReference type="InterPro" id="IPR051014">
    <property type="entry name" value="Cation_Transport_ATPase_IB"/>
</dbReference>
<dbReference type="PRINTS" id="PR00119">
    <property type="entry name" value="CATATPASE"/>
</dbReference>
<dbReference type="PROSITE" id="PS00154">
    <property type="entry name" value="ATPASE_E1_E2"/>
    <property type="match status" value="1"/>
</dbReference>
<dbReference type="GO" id="GO:0019829">
    <property type="term" value="F:ATPase-coupled monoatomic cation transmembrane transporter activity"/>
    <property type="evidence" value="ECO:0007669"/>
    <property type="project" value="InterPro"/>
</dbReference>
<reference evidence="10 11" key="2">
    <citation type="journal article" date="2014" name="Genome Announc.">
        <title>Complete Genome Sequence of Methanoregula formicica SMSPT, a Mesophilic Hydrogenotrophic Methanogen Isolated from a Methanogenic Upflow Anaerobic Sludge Blanket Reactor.</title>
        <authorList>
            <person name="Yamamoto K."/>
            <person name="Tamaki H."/>
            <person name="Cadillo-Quiroz H."/>
            <person name="Imachi H."/>
            <person name="Kyrpides N."/>
            <person name="Woyke T."/>
            <person name="Goodwin L."/>
            <person name="Zinder S.H."/>
            <person name="Kamagata Y."/>
            <person name="Liu W.T."/>
        </authorList>
    </citation>
    <scope>NUCLEOTIDE SEQUENCE [LARGE SCALE GENOMIC DNA]</scope>
    <source>
        <strain evidence="11">DSM 22288 / NBRC 105244 / SMSP</strain>
    </source>
</reference>
<dbReference type="InterPro" id="IPR044492">
    <property type="entry name" value="P_typ_ATPase_HD_dom"/>
</dbReference>
<dbReference type="InterPro" id="IPR023298">
    <property type="entry name" value="ATPase_P-typ_TM_dom_sf"/>
</dbReference>
<dbReference type="EMBL" id="CP003167">
    <property type="protein sequence ID" value="AGB03441.1"/>
    <property type="molecule type" value="Genomic_DNA"/>
</dbReference>
<dbReference type="AlphaFoldDB" id="L0HI30"/>
<dbReference type="InterPro" id="IPR023299">
    <property type="entry name" value="ATPase_P-typ_cyto_dom_N"/>
</dbReference>
<keyword evidence="5" id="KW-1278">Translocase</keyword>
<dbReference type="Pfam" id="PF00122">
    <property type="entry name" value="E1-E2_ATPase"/>
    <property type="match status" value="1"/>
</dbReference>
<dbReference type="Gene3D" id="3.40.50.1000">
    <property type="entry name" value="HAD superfamily/HAD-like"/>
    <property type="match status" value="1"/>
</dbReference>
<feature type="transmembrane region" description="Helical" evidence="8">
    <location>
        <begin position="82"/>
        <end position="102"/>
    </location>
</feature>
<dbReference type="NCBIfam" id="TIGR01525">
    <property type="entry name" value="ATPase-IB_hvy"/>
    <property type="match status" value="1"/>
</dbReference>
<dbReference type="InterPro" id="IPR008250">
    <property type="entry name" value="ATPase_P-typ_transduc_dom_A_sf"/>
</dbReference>
<evidence type="ECO:0000256" key="7">
    <source>
        <dbReference type="ARBA" id="ARBA00023136"/>
    </source>
</evidence>
<dbReference type="GO" id="GO:0005524">
    <property type="term" value="F:ATP binding"/>
    <property type="evidence" value="ECO:0007669"/>
    <property type="project" value="InterPro"/>
</dbReference>
<sequence>MGHACSKKCDGDDDGGYDGEWYGFPPLRNALIAGVIAGIGLILGHLGIIPGQVENLFFLIAIPIGAYHWAKEGFEELIHEHAIDIEMLMIAAALGAIVLGLWDEAATLVILYAAAEGVEHITYARTRASIRKLLDLAPKEAVLIRNGTEQVIPAEQLQVGDMFLVKPGAGIPTDGIIVKGRSSINEAAVTGESVPAEKQEGMKVFAATLNVDGALEVRATATFKDNSLMKMIHMVEEAQEQKGKTQAFIEKFGRKYTPAIFFISLVLIIVPPFFGIPFNDLAIRGVVLLVAAAPCALVMSTPIAVAAGIGSAGKRGILIKGGIHLENLGKTKAVAFDKTGTLTTGTPAVTDVVALNGDETAVLRIAYTVERCSDHPIARAIVKRAETDNLQPHEAVGECALPGQAATAIIGGTPWFAGRPEYFTGPTRNAETQRTIDKLRAEGKTVIFVGTQEKIIGLIAMRDQVRPNAKAMIDELHTMGVATIMLTGDNGVTAKAVAADLGIDDIRADLKPEDKTAAIESLKEKYGAVVMIGDGINDAPALAKATVGVAMGTIGTDAAIEAADVALMADDLSKVPEAIAFGKKALSISNQNIVFSVAVLAILIPGALLGVLGVTLAVIFHEASELLAVGNGLRVAKR</sequence>
<accession>L0HI30</accession>
<dbReference type="STRING" id="593750.Metfor_2441"/>
<dbReference type="PANTHER" id="PTHR48085:SF5">
    <property type="entry name" value="CADMIUM_ZINC-TRANSPORTING ATPASE HMA4-RELATED"/>
    <property type="match status" value="1"/>
</dbReference>
<dbReference type="InterPro" id="IPR027256">
    <property type="entry name" value="P-typ_ATPase_IB"/>
</dbReference>
<keyword evidence="11" id="KW-1185">Reference proteome</keyword>
<dbReference type="HOGENOM" id="CLU_001771_6_3_2"/>
<dbReference type="InterPro" id="IPR001757">
    <property type="entry name" value="P_typ_ATPase"/>
</dbReference>
<dbReference type="SFLD" id="SFLDF00027">
    <property type="entry name" value="p-type_atpase"/>
    <property type="match status" value="1"/>
</dbReference>
<evidence type="ECO:0000256" key="6">
    <source>
        <dbReference type="ARBA" id="ARBA00022989"/>
    </source>
</evidence>
<feature type="transmembrane region" description="Helical" evidence="8">
    <location>
        <begin position="593"/>
        <end position="620"/>
    </location>
</feature>
<gene>
    <name evidence="10" type="ordered locus">Metfor_2441</name>
</gene>
<keyword evidence="3 8" id="KW-0812">Transmembrane</keyword>
<evidence type="ECO:0000256" key="2">
    <source>
        <dbReference type="ARBA" id="ARBA00006024"/>
    </source>
</evidence>
<dbReference type="SUPFAM" id="SSF56784">
    <property type="entry name" value="HAD-like"/>
    <property type="match status" value="1"/>
</dbReference>
<dbReference type="PRINTS" id="PR00941">
    <property type="entry name" value="CDATPASE"/>
</dbReference>
<dbReference type="eggNOG" id="arCOG01576">
    <property type="taxonomic scope" value="Archaea"/>
</dbReference>
<proteinExistence type="inferred from homology"/>
<dbReference type="Proteomes" id="UP000010824">
    <property type="component" value="Chromosome"/>
</dbReference>
<feature type="transmembrane region" description="Helical" evidence="8">
    <location>
        <begin position="27"/>
        <end position="46"/>
    </location>
</feature>
<dbReference type="SUPFAM" id="SSF81653">
    <property type="entry name" value="Calcium ATPase, transduction domain A"/>
    <property type="match status" value="1"/>
</dbReference>
<feature type="transmembrane region" description="Helical" evidence="8">
    <location>
        <begin position="286"/>
        <end position="310"/>
    </location>
</feature>
<organism evidence="10 11">
    <name type="scientific">Methanoregula formicica (strain DSM 22288 / NBRC 105244 / SMSP)</name>
    <dbReference type="NCBI Taxonomy" id="593750"/>
    <lineage>
        <taxon>Archaea</taxon>
        <taxon>Methanobacteriati</taxon>
        <taxon>Methanobacteriota</taxon>
        <taxon>Stenosarchaea group</taxon>
        <taxon>Methanomicrobia</taxon>
        <taxon>Methanomicrobiales</taxon>
        <taxon>Methanoregulaceae</taxon>
        <taxon>Methanoregula</taxon>
    </lineage>
</organism>
<dbReference type="SUPFAM" id="SSF81665">
    <property type="entry name" value="Calcium ATPase, transmembrane domain M"/>
    <property type="match status" value="1"/>
</dbReference>
<evidence type="ECO:0000256" key="8">
    <source>
        <dbReference type="SAM" id="Phobius"/>
    </source>
</evidence>
<evidence type="ECO:0000256" key="3">
    <source>
        <dbReference type="ARBA" id="ARBA00022692"/>
    </source>
</evidence>
<dbReference type="InParanoid" id="L0HI30"/>
<reference evidence="11" key="1">
    <citation type="submission" date="2011-12" db="EMBL/GenBank/DDBJ databases">
        <title>Complete sequence of Methanoregula formicicum SMSP.</title>
        <authorList>
            <person name="Lucas S."/>
            <person name="Han J."/>
            <person name="Lapidus A."/>
            <person name="Cheng J.-F."/>
            <person name="Goodwin L."/>
            <person name="Pitluck S."/>
            <person name="Peters L."/>
            <person name="Ovchinnikova G."/>
            <person name="Teshima H."/>
            <person name="Detter J.C."/>
            <person name="Han C."/>
            <person name="Tapia R."/>
            <person name="Land M."/>
            <person name="Hauser L."/>
            <person name="Kyrpides N."/>
            <person name="Ivanova N."/>
            <person name="Pagani I."/>
            <person name="Imachi H."/>
            <person name="Tamaki H."/>
            <person name="Sekiguchi Y."/>
            <person name="Kamagata Y."/>
            <person name="Cadillo-Quiroz H."/>
            <person name="Zinder S."/>
            <person name="Liu W.-T."/>
            <person name="Woyke T."/>
        </authorList>
    </citation>
    <scope>NUCLEOTIDE SEQUENCE [LARGE SCALE GENOMIC DNA]</scope>
    <source>
        <strain evidence="11">DSM 22288 / NBRC 105244 / SMSP</strain>
    </source>
</reference>
<keyword evidence="6 8" id="KW-1133">Transmembrane helix</keyword>
<evidence type="ECO:0000256" key="4">
    <source>
        <dbReference type="ARBA" id="ARBA00022723"/>
    </source>
</evidence>
<dbReference type="SFLD" id="SFLDS00003">
    <property type="entry name" value="Haloacid_Dehalogenase"/>
    <property type="match status" value="1"/>
</dbReference>
<dbReference type="KEGG" id="mfo:Metfor_2441"/>
<evidence type="ECO:0000313" key="10">
    <source>
        <dbReference type="EMBL" id="AGB03441.1"/>
    </source>
</evidence>
<evidence type="ECO:0000313" key="11">
    <source>
        <dbReference type="Proteomes" id="UP000010824"/>
    </source>
</evidence>
<dbReference type="RefSeq" id="WP_015286403.1">
    <property type="nucleotide sequence ID" value="NC_019943.1"/>
</dbReference>
<dbReference type="OrthoDB" id="8588at2157"/>
<feature type="transmembrane region" description="Helical" evidence="8">
    <location>
        <begin position="256"/>
        <end position="274"/>
    </location>
</feature>
<feature type="transmembrane region" description="Helical" evidence="8">
    <location>
        <begin position="53"/>
        <end position="70"/>
    </location>
</feature>
<evidence type="ECO:0000256" key="1">
    <source>
        <dbReference type="ARBA" id="ARBA00004370"/>
    </source>
</evidence>
<dbReference type="PANTHER" id="PTHR48085">
    <property type="entry name" value="CADMIUM/ZINC-TRANSPORTING ATPASE HMA2-RELATED"/>
    <property type="match status" value="1"/>
</dbReference>
<dbReference type="Gene3D" id="2.70.150.10">
    <property type="entry name" value="Calcium-transporting ATPase, cytoplasmic transduction domain A"/>
    <property type="match status" value="1"/>
</dbReference>
<keyword evidence="4" id="KW-0479">Metal-binding</keyword>
<evidence type="ECO:0000259" key="9">
    <source>
        <dbReference type="Pfam" id="PF00122"/>
    </source>
</evidence>
<dbReference type="InterPro" id="IPR059000">
    <property type="entry name" value="ATPase_P-type_domA"/>
</dbReference>
<dbReference type="Gene3D" id="3.40.1110.10">
    <property type="entry name" value="Calcium-transporting ATPase, cytoplasmic domain N"/>
    <property type="match status" value="1"/>
</dbReference>
<dbReference type="FunFam" id="2.70.150.10:FF:000002">
    <property type="entry name" value="Copper-transporting ATPase 1, putative"/>
    <property type="match status" value="1"/>
</dbReference>
<dbReference type="InterPro" id="IPR023214">
    <property type="entry name" value="HAD_sf"/>
</dbReference>
<dbReference type="Pfam" id="PF00702">
    <property type="entry name" value="Hydrolase"/>
    <property type="match status" value="1"/>
</dbReference>
<dbReference type="InterPro" id="IPR036412">
    <property type="entry name" value="HAD-like_sf"/>
</dbReference>
<dbReference type="NCBIfam" id="TIGR01494">
    <property type="entry name" value="ATPase_P-type"/>
    <property type="match status" value="1"/>
</dbReference>
<keyword evidence="7 8" id="KW-0472">Membrane</keyword>